<evidence type="ECO:0008006" key="3">
    <source>
        <dbReference type="Google" id="ProtNLM"/>
    </source>
</evidence>
<evidence type="ECO:0000313" key="2">
    <source>
        <dbReference type="Proteomes" id="UP001420932"/>
    </source>
</evidence>
<reference evidence="1 2" key="1">
    <citation type="submission" date="2024-01" db="EMBL/GenBank/DDBJ databases">
        <title>Genome assemblies of Stephania.</title>
        <authorList>
            <person name="Yang L."/>
        </authorList>
    </citation>
    <scope>NUCLEOTIDE SEQUENCE [LARGE SCALE GENOMIC DNA]</scope>
    <source>
        <strain evidence="1">YNDBR</strain>
        <tissue evidence="1">Leaf</tissue>
    </source>
</reference>
<dbReference type="PANTHER" id="PTHR33600">
    <property type="entry name" value="PLASTID DIVISION PROTEIN PDV2"/>
    <property type="match status" value="1"/>
</dbReference>
<dbReference type="EMBL" id="JBBNAF010000008">
    <property type="protein sequence ID" value="KAK9121681.1"/>
    <property type="molecule type" value="Genomic_DNA"/>
</dbReference>
<gene>
    <name evidence="1" type="ORF">Syun_019298</name>
</gene>
<comment type="caution">
    <text evidence="1">The sequence shown here is derived from an EMBL/GenBank/DDBJ whole genome shotgun (WGS) entry which is preliminary data.</text>
</comment>
<sequence length="272" mass="30569">MMKWDMEMEEIESLLEKIWDIHDKLSDAIHAISRSHFLNSIKTLKKSEKKKPCADADDERGTGTGFVFVKECRIGDEEAIAEAKSLNAIRTALEHFEDQLEFFHTVQSHQRAEIDAAVARLEQSRIFLAMRLADHHGKKYKVIEEALEFVGDVHEAVCFVSPEALFQSPSKKPGEGKRSNILLRFLLSSVTFAKKFLRADQMGGVLGNAALVAVSMLAILHLQQVTFKNNLVDAHHIQEHSFYGKRNGKASWMDGLSANGRTMHLDVLAARG</sequence>
<organism evidence="1 2">
    <name type="scientific">Stephania yunnanensis</name>
    <dbReference type="NCBI Taxonomy" id="152371"/>
    <lineage>
        <taxon>Eukaryota</taxon>
        <taxon>Viridiplantae</taxon>
        <taxon>Streptophyta</taxon>
        <taxon>Embryophyta</taxon>
        <taxon>Tracheophyta</taxon>
        <taxon>Spermatophyta</taxon>
        <taxon>Magnoliopsida</taxon>
        <taxon>Ranunculales</taxon>
        <taxon>Menispermaceae</taxon>
        <taxon>Menispermoideae</taxon>
        <taxon>Cissampelideae</taxon>
        <taxon>Stephania</taxon>
    </lineage>
</organism>
<dbReference type="AlphaFoldDB" id="A0AAP0IW90"/>
<accession>A0AAP0IW90</accession>
<evidence type="ECO:0000313" key="1">
    <source>
        <dbReference type="EMBL" id="KAK9121681.1"/>
    </source>
</evidence>
<name>A0AAP0IW90_9MAGN</name>
<protein>
    <recommendedName>
        <fullName evidence="3">Plastid division protein PDV1</fullName>
    </recommendedName>
</protein>
<dbReference type="InterPro" id="IPR038939">
    <property type="entry name" value="PDV1/PDV2"/>
</dbReference>
<proteinExistence type="predicted"/>
<dbReference type="Proteomes" id="UP001420932">
    <property type="component" value="Unassembled WGS sequence"/>
</dbReference>
<keyword evidence="2" id="KW-1185">Reference proteome</keyword>
<dbReference type="PANTHER" id="PTHR33600:SF4">
    <property type="entry name" value="PLASTID DIVISION PROTEIN PDV1"/>
    <property type="match status" value="1"/>
</dbReference>
<dbReference type="GO" id="GO:0010020">
    <property type="term" value="P:chloroplast fission"/>
    <property type="evidence" value="ECO:0007669"/>
    <property type="project" value="InterPro"/>
</dbReference>